<dbReference type="AlphaFoldDB" id="A0A840SDB0"/>
<feature type="domain" description="Flagellar motor switch protein FliG N-terminal" evidence="1">
    <location>
        <begin position="13"/>
        <end position="95"/>
    </location>
</feature>
<evidence type="ECO:0000313" key="3">
    <source>
        <dbReference type="Proteomes" id="UP000578697"/>
    </source>
</evidence>
<dbReference type="InterPro" id="IPR028263">
    <property type="entry name" value="FliG_N"/>
</dbReference>
<dbReference type="Gene3D" id="1.10.220.30">
    <property type="match status" value="1"/>
</dbReference>
<proteinExistence type="predicted"/>
<dbReference type="EMBL" id="JACHFR010000002">
    <property type="protein sequence ID" value="MBB5218755.1"/>
    <property type="molecule type" value="Genomic_DNA"/>
</dbReference>
<name>A0A840SDB0_9SPIR</name>
<keyword evidence="2" id="KW-0282">Flagellum</keyword>
<dbReference type="Pfam" id="PF14842">
    <property type="entry name" value="FliG_N"/>
    <property type="match status" value="1"/>
</dbReference>
<accession>A0A840SDB0</accession>
<dbReference type="RefSeq" id="WP_184652198.1">
    <property type="nucleotide sequence ID" value="NZ_JACHFR010000002.1"/>
</dbReference>
<keyword evidence="2" id="KW-0966">Cell projection</keyword>
<keyword evidence="3" id="KW-1185">Reference proteome</keyword>
<protein>
    <submittedName>
        <fullName evidence="2">Flagellar motor switch protein FliG</fullName>
    </submittedName>
</protein>
<comment type="caution">
    <text evidence="2">The sequence shown here is derived from an EMBL/GenBank/DDBJ whole genome shotgun (WGS) entry which is preliminary data.</text>
</comment>
<organism evidence="2 3">
    <name type="scientific">Treponema rectale</name>
    <dbReference type="NCBI Taxonomy" id="744512"/>
    <lineage>
        <taxon>Bacteria</taxon>
        <taxon>Pseudomonadati</taxon>
        <taxon>Spirochaetota</taxon>
        <taxon>Spirochaetia</taxon>
        <taxon>Spirochaetales</taxon>
        <taxon>Treponemataceae</taxon>
        <taxon>Treponema</taxon>
    </lineage>
</organism>
<gene>
    <name evidence="2" type="ORF">HNP77_001124</name>
</gene>
<keyword evidence="2" id="KW-0969">Cilium</keyword>
<sequence>MEFTKVGDGALRLTGPQKAAILLCEIGASPEGHSVASTIYKKLKLKPQQVKRLTEEISALGEYNPDNEKMVKRENSVLEFFYEWGKKKGFAVKELSDFETARRTNLDPDYIKKLRDNPDIVTNVLKSWLDE</sequence>
<reference evidence="2 3" key="1">
    <citation type="submission" date="2020-08" db="EMBL/GenBank/DDBJ databases">
        <title>Genomic Encyclopedia of Type Strains, Phase IV (KMG-IV): sequencing the most valuable type-strain genomes for metagenomic binning, comparative biology and taxonomic classification.</title>
        <authorList>
            <person name="Goeker M."/>
        </authorList>
    </citation>
    <scope>NUCLEOTIDE SEQUENCE [LARGE SCALE GENOMIC DNA]</scope>
    <source>
        <strain evidence="2 3">DSM 103679</strain>
    </source>
</reference>
<evidence type="ECO:0000259" key="1">
    <source>
        <dbReference type="Pfam" id="PF14842"/>
    </source>
</evidence>
<dbReference type="Proteomes" id="UP000578697">
    <property type="component" value="Unassembled WGS sequence"/>
</dbReference>
<evidence type="ECO:0000313" key="2">
    <source>
        <dbReference type="EMBL" id="MBB5218755.1"/>
    </source>
</evidence>